<proteinExistence type="predicted"/>
<feature type="non-terminal residue" evidence="1">
    <location>
        <position position="1"/>
    </location>
</feature>
<protein>
    <submittedName>
        <fullName evidence="1">Uncharacterized protein</fullName>
    </submittedName>
</protein>
<name>A0A061SI29_9CHLO</name>
<dbReference type="AlphaFoldDB" id="A0A061SI29"/>
<sequence length="52" mass="5850">LHSAPYSLQAHNSLAQQQQATSFGVECRQKWNRKYVLLRYGGTVPESKATVT</sequence>
<accession>A0A061SI29</accession>
<organism evidence="1">
    <name type="scientific">Tetraselmis sp. GSL018</name>
    <dbReference type="NCBI Taxonomy" id="582737"/>
    <lineage>
        <taxon>Eukaryota</taxon>
        <taxon>Viridiplantae</taxon>
        <taxon>Chlorophyta</taxon>
        <taxon>core chlorophytes</taxon>
        <taxon>Chlorodendrophyceae</taxon>
        <taxon>Chlorodendrales</taxon>
        <taxon>Chlorodendraceae</taxon>
        <taxon>Tetraselmis</taxon>
    </lineage>
</organism>
<dbReference type="EMBL" id="GBEZ01000049">
    <property type="protein sequence ID" value="JAC84802.1"/>
    <property type="molecule type" value="Transcribed_RNA"/>
</dbReference>
<gene>
    <name evidence="1" type="ORF">TSPGSL018_104</name>
</gene>
<reference evidence="1" key="1">
    <citation type="submission" date="2014-05" db="EMBL/GenBank/DDBJ databases">
        <title>The transcriptome of the halophilic microalga Tetraselmis sp. GSL018 isolated from the Great Salt Lake, Utah.</title>
        <authorList>
            <person name="Jinkerson R.E."/>
            <person name="D'Adamo S."/>
            <person name="Posewitz M.C."/>
        </authorList>
    </citation>
    <scope>NUCLEOTIDE SEQUENCE</scope>
    <source>
        <strain evidence="1">GSL018</strain>
    </source>
</reference>
<evidence type="ECO:0000313" key="1">
    <source>
        <dbReference type="EMBL" id="JAC84802.1"/>
    </source>
</evidence>